<feature type="compositionally biased region" description="Polar residues" evidence="2">
    <location>
        <begin position="644"/>
        <end position="654"/>
    </location>
</feature>
<gene>
    <name evidence="4" type="ORF">C8A04DRAFT_13025</name>
</gene>
<feature type="region of interest" description="Disordered" evidence="2">
    <location>
        <begin position="277"/>
        <end position="455"/>
    </location>
</feature>
<reference evidence="4" key="2">
    <citation type="submission" date="2023-05" db="EMBL/GenBank/DDBJ databases">
        <authorList>
            <consortium name="Lawrence Berkeley National Laboratory"/>
            <person name="Steindorff A."/>
            <person name="Hensen N."/>
            <person name="Bonometti L."/>
            <person name="Westerberg I."/>
            <person name="Brannstrom I.O."/>
            <person name="Guillou S."/>
            <person name="Cros-Aarteil S."/>
            <person name="Calhoun S."/>
            <person name="Haridas S."/>
            <person name="Kuo A."/>
            <person name="Mondo S."/>
            <person name="Pangilinan J."/>
            <person name="Riley R."/>
            <person name="Labutti K."/>
            <person name="Andreopoulos B."/>
            <person name="Lipzen A."/>
            <person name="Chen C."/>
            <person name="Yanf M."/>
            <person name="Daum C."/>
            <person name="Ng V."/>
            <person name="Clum A."/>
            <person name="Ohm R."/>
            <person name="Martin F."/>
            <person name="Silar P."/>
            <person name="Natvig D."/>
            <person name="Lalanne C."/>
            <person name="Gautier V."/>
            <person name="Ament-Velasquez S.L."/>
            <person name="Kruys A."/>
            <person name="Hutchinson M.I."/>
            <person name="Powell A.J."/>
            <person name="Barry K."/>
            <person name="Miller A.N."/>
            <person name="Grigoriev I.V."/>
            <person name="Debuchy R."/>
            <person name="Gladieux P."/>
            <person name="Thoren M.H."/>
            <person name="Johannesson H."/>
        </authorList>
    </citation>
    <scope>NUCLEOTIDE SEQUENCE</scope>
    <source>
        <strain evidence="4">CBS 141.50</strain>
    </source>
</reference>
<evidence type="ECO:0000313" key="4">
    <source>
        <dbReference type="EMBL" id="KAK4142692.1"/>
    </source>
</evidence>
<evidence type="ECO:0000256" key="1">
    <source>
        <dbReference type="ARBA" id="ARBA00006336"/>
    </source>
</evidence>
<evidence type="ECO:0000259" key="3">
    <source>
        <dbReference type="PROSITE" id="PS51471"/>
    </source>
</evidence>
<dbReference type="SUPFAM" id="SSF52499">
    <property type="entry name" value="Isochorismatase-like hydrolases"/>
    <property type="match status" value="1"/>
</dbReference>
<proteinExistence type="inferred from homology"/>
<dbReference type="PANTHER" id="PTHR31212:SF5">
    <property type="entry name" value="ISOCHORISMATASE FAMILY PROTEIN FAMILY (AFU_ORTHOLOGUE AFUA_3G14500)"/>
    <property type="match status" value="1"/>
</dbReference>
<name>A0AAN6V0Q6_9PEZI</name>
<dbReference type="GO" id="GO:0006307">
    <property type="term" value="P:DNA alkylation repair"/>
    <property type="evidence" value="ECO:0007669"/>
    <property type="project" value="InterPro"/>
</dbReference>
<dbReference type="CDD" id="cd00431">
    <property type="entry name" value="cysteine_hydrolases"/>
    <property type="match status" value="1"/>
</dbReference>
<dbReference type="PANTHER" id="PTHR31212">
    <property type="entry name" value="ALPHA-KETOGLUTARATE-DEPENDENT DIOXYGENASE ALKB HOMOLOG 3"/>
    <property type="match status" value="1"/>
</dbReference>
<dbReference type="SUPFAM" id="SSF51197">
    <property type="entry name" value="Clavaminate synthase-like"/>
    <property type="match status" value="1"/>
</dbReference>
<feature type="region of interest" description="Disordered" evidence="2">
    <location>
        <begin position="85"/>
        <end position="115"/>
    </location>
</feature>
<dbReference type="InterPro" id="IPR000868">
    <property type="entry name" value="Isochorismatase-like_dom"/>
</dbReference>
<dbReference type="EMBL" id="MU853594">
    <property type="protein sequence ID" value="KAK4142692.1"/>
    <property type="molecule type" value="Genomic_DNA"/>
</dbReference>
<dbReference type="Pfam" id="PF13532">
    <property type="entry name" value="2OG-FeII_Oxy_2"/>
    <property type="match status" value="1"/>
</dbReference>
<comment type="similarity">
    <text evidence="1">Belongs to the isochorismatase family.</text>
</comment>
<comment type="caution">
    <text evidence="4">The sequence shown here is derived from an EMBL/GenBank/DDBJ whole genome shotgun (WGS) entry which is preliminary data.</text>
</comment>
<dbReference type="PROSITE" id="PS51471">
    <property type="entry name" value="FE2OG_OXY"/>
    <property type="match status" value="1"/>
</dbReference>
<dbReference type="InterPro" id="IPR036380">
    <property type="entry name" value="Isochorismatase-like_sf"/>
</dbReference>
<feature type="compositionally biased region" description="Low complexity" evidence="2">
    <location>
        <begin position="360"/>
        <end position="383"/>
    </location>
</feature>
<dbReference type="Gene3D" id="2.60.120.590">
    <property type="entry name" value="Alpha-ketoglutarate-dependent dioxygenase AlkB-like"/>
    <property type="match status" value="1"/>
</dbReference>
<organism evidence="4 5">
    <name type="scientific">Dichotomopilus funicola</name>
    <dbReference type="NCBI Taxonomy" id="1934379"/>
    <lineage>
        <taxon>Eukaryota</taxon>
        <taxon>Fungi</taxon>
        <taxon>Dikarya</taxon>
        <taxon>Ascomycota</taxon>
        <taxon>Pezizomycotina</taxon>
        <taxon>Sordariomycetes</taxon>
        <taxon>Sordariomycetidae</taxon>
        <taxon>Sordariales</taxon>
        <taxon>Chaetomiaceae</taxon>
        <taxon>Dichotomopilus</taxon>
    </lineage>
</organism>
<dbReference type="InterPro" id="IPR032854">
    <property type="entry name" value="ALKBH3"/>
</dbReference>
<keyword evidence="5" id="KW-1185">Reference proteome</keyword>
<dbReference type="InterPro" id="IPR037151">
    <property type="entry name" value="AlkB-like_sf"/>
</dbReference>
<dbReference type="Gene3D" id="3.40.50.850">
    <property type="entry name" value="Isochorismatase-like"/>
    <property type="match status" value="1"/>
</dbReference>
<dbReference type="AlphaFoldDB" id="A0AAN6V0Q6"/>
<sequence length="1008" mass="108197">MSLPFSINPSAIPMVRTRKALMILDLQNDLVSPDGLLHVNEPEGYVNRIADLAKAFRDSGAGDVIWVRSEFEHHRPLTEDGDQIITTDTVMREKKSGPSRGRQPRSSEHDSAVMENDPEAFLSTGTDKQPTSCCQKGTQGADFAPEIKAAIVTGRDMIVTKTHYSAFAAGQQQLVQMLRGRFVTQIYACGALTNISIYATALGAAQHGYDVTLVEDCCGFRNTMRHLNAVRQLDKLTGCGVISSENLLEQLQPPPAPQLSTGLSPAISKISLDRGASGIRAGRGGGSGPSVGVPELGARAPEAPKPHQPPQVQESPAPSQPKAGCQNPFEPIGLIEADSDPSSSERESGSASGIKRSEWGSSKGPASSSISSLSPSLNIGIPSAQAEHPSNVIRVPKRVHRRPSDRKRPVSPPIDVSAEKLDTTPEVADSVPKLTVSSPAPPLVPEKPDSADGMANPELTTAVGERLCEGDTHVITNVLPPSLATDAFERLLEEVSWASMSHMGGEVPRRIAVQGDVSDDGSMPVYRHPADESPPLLPFSPTVLQIKTEIEKHLGHSLNHVLIQHYRTGNDYISEHSDKTLDITPGSFIANVSLGAERTMILRTKRPPKEKHAGADQEEPSTASTTEPTTTTTAAAASKESPTGADTSANTVTRQTHRAPLPHNSLLRMGLRTNTRWLHAIRQDKRADRDRTAPELAYGAARISLTFRRIGTFIDASQALIWGQGATSKTRDGAKEVLNGQTEEAVRLLKAFGAENNKSEFDWDEWYGAGFDVLHMGTPKRFFPSSSTTRSGAAVGNLRVALALAELGVSCAKGSVEGEVRWEDNDPGRGAVVEGDGTVLRYLDAAYGAGRRYDQMLPGEVARRFGRLQKGLDLFGKWEAAAKDAGLDIKSEGVKATEGQVTDVAKVLKRELADWEIWATEAASTTSTSATSTTVPTTAATSEASTPSTFYIASTNHPSPADFAVWPVLDEMVGVCGQDLLGENLRRYYNAFKGRSSVSKALGQLKKE</sequence>
<dbReference type="Proteomes" id="UP001302676">
    <property type="component" value="Unassembled WGS sequence"/>
</dbReference>
<dbReference type="GeneID" id="87814166"/>
<reference evidence="4" key="1">
    <citation type="journal article" date="2023" name="Mol. Phylogenet. Evol.">
        <title>Genome-scale phylogeny and comparative genomics of the fungal order Sordariales.</title>
        <authorList>
            <person name="Hensen N."/>
            <person name="Bonometti L."/>
            <person name="Westerberg I."/>
            <person name="Brannstrom I.O."/>
            <person name="Guillou S."/>
            <person name="Cros-Aarteil S."/>
            <person name="Calhoun S."/>
            <person name="Haridas S."/>
            <person name="Kuo A."/>
            <person name="Mondo S."/>
            <person name="Pangilinan J."/>
            <person name="Riley R."/>
            <person name="LaButti K."/>
            <person name="Andreopoulos B."/>
            <person name="Lipzen A."/>
            <person name="Chen C."/>
            <person name="Yan M."/>
            <person name="Daum C."/>
            <person name="Ng V."/>
            <person name="Clum A."/>
            <person name="Steindorff A."/>
            <person name="Ohm R.A."/>
            <person name="Martin F."/>
            <person name="Silar P."/>
            <person name="Natvig D.O."/>
            <person name="Lalanne C."/>
            <person name="Gautier V."/>
            <person name="Ament-Velasquez S.L."/>
            <person name="Kruys A."/>
            <person name="Hutchinson M.I."/>
            <person name="Powell A.J."/>
            <person name="Barry K."/>
            <person name="Miller A.N."/>
            <person name="Grigoriev I.V."/>
            <person name="Debuchy R."/>
            <person name="Gladieux P."/>
            <person name="Hiltunen Thoren M."/>
            <person name="Johannesson H."/>
        </authorList>
    </citation>
    <scope>NUCLEOTIDE SEQUENCE</scope>
    <source>
        <strain evidence="4">CBS 141.50</strain>
    </source>
</reference>
<dbReference type="RefSeq" id="XP_062636063.1">
    <property type="nucleotide sequence ID" value="XM_062777553.1"/>
</dbReference>
<dbReference type="InterPro" id="IPR027450">
    <property type="entry name" value="AlkB-like"/>
</dbReference>
<dbReference type="InterPro" id="IPR005123">
    <property type="entry name" value="Oxoglu/Fe-dep_dioxygenase_dom"/>
</dbReference>
<evidence type="ECO:0000256" key="2">
    <source>
        <dbReference type="SAM" id="MobiDB-lite"/>
    </source>
</evidence>
<feature type="compositionally biased region" description="Basic residues" evidence="2">
    <location>
        <begin position="395"/>
        <end position="405"/>
    </location>
</feature>
<feature type="region of interest" description="Disordered" evidence="2">
    <location>
        <begin position="604"/>
        <end position="656"/>
    </location>
</feature>
<accession>A0AAN6V0Q6</accession>
<evidence type="ECO:0000313" key="5">
    <source>
        <dbReference type="Proteomes" id="UP001302676"/>
    </source>
</evidence>
<dbReference type="Pfam" id="PF00857">
    <property type="entry name" value="Isochorismatase"/>
    <property type="match status" value="1"/>
</dbReference>
<feature type="compositionally biased region" description="Low complexity" evidence="2">
    <location>
        <begin position="620"/>
        <end position="643"/>
    </location>
</feature>
<feature type="domain" description="Fe2OG dioxygenase" evidence="3">
    <location>
        <begin position="557"/>
        <end position="711"/>
    </location>
</feature>
<protein>
    <recommendedName>
        <fullName evidence="3">Fe2OG dioxygenase domain-containing protein</fullName>
    </recommendedName>
</protein>
<dbReference type="GO" id="GO:0051213">
    <property type="term" value="F:dioxygenase activity"/>
    <property type="evidence" value="ECO:0007669"/>
    <property type="project" value="InterPro"/>
</dbReference>